<name>A0A1C3JZQ6_9BURK</name>
<dbReference type="Proteomes" id="UP000078558">
    <property type="component" value="Chromosome I"/>
</dbReference>
<sequence>MPPRTSSPRKDRSGRADGEATRAGILEAAGRAFAERGFRDTTSKSICERARTNMAAVNYHFGGREGLYRAVLKEVHQRLVSMDFLTQLAESGLPPEEKLRRFLHALVTSTVDADNWPTRVWAREVLSPSPVLSDILCEASHPKFGMLSRIVAELADVALDDPRLTACVLGVAAPCLLMLVVDRKLDTPLQPLFRQPPETLVEQLLAFALAGIRGAGGQAGARRPSFRARDQ</sequence>
<evidence type="ECO:0000313" key="8">
    <source>
        <dbReference type="EMBL" id="SOE50309.1"/>
    </source>
</evidence>
<proteinExistence type="predicted"/>
<gene>
    <name evidence="7" type="ORF">ODI_02708</name>
    <name evidence="8" type="ORF">ODI_R2635</name>
</gene>
<feature type="DNA-binding region" description="H-T-H motif" evidence="4">
    <location>
        <begin position="42"/>
        <end position="61"/>
    </location>
</feature>
<evidence type="ECO:0000313" key="7">
    <source>
        <dbReference type="EMBL" id="SBT24638.1"/>
    </source>
</evidence>
<dbReference type="GO" id="GO:0003700">
    <property type="term" value="F:DNA-binding transcription factor activity"/>
    <property type="evidence" value="ECO:0007669"/>
    <property type="project" value="TreeGrafter"/>
</dbReference>
<dbReference type="RefSeq" id="WP_067751127.1">
    <property type="nucleotide sequence ID" value="NZ_LT907988.1"/>
</dbReference>
<dbReference type="InterPro" id="IPR050109">
    <property type="entry name" value="HTH-type_TetR-like_transc_reg"/>
</dbReference>
<evidence type="ECO:0000256" key="2">
    <source>
        <dbReference type="ARBA" id="ARBA00023125"/>
    </source>
</evidence>
<dbReference type="SUPFAM" id="SSF48498">
    <property type="entry name" value="Tetracyclin repressor-like, C-terminal domain"/>
    <property type="match status" value="1"/>
</dbReference>
<dbReference type="STRING" id="1851544.ODI_02708"/>
<dbReference type="GO" id="GO:0000976">
    <property type="term" value="F:transcription cis-regulatory region binding"/>
    <property type="evidence" value="ECO:0007669"/>
    <property type="project" value="TreeGrafter"/>
</dbReference>
<dbReference type="PANTHER" id="PTHR30055:SF234">
    <property type="entry name" value="HTH-TYPE TRANSCRIPTIONAL REGULATOR BETI"/>
    <property type="match status" value="1"/>
</dbReference>
<accession>A0A1C3JZQ6</accession>
<dbReference type="KEGG" id="odi:ODI_R2635"/>
<evidence type="ECO:0000256" key="3">
    <source>
        <dbReference type="ARBA" id="ARBA00023163"/>
    </source>
</evidence>
<keyword evidence="9" id="KW-1185">Reference proteome</keyword>
<evidence type="ECO:0000256" key="5">
    <source>
        <dbReference type="SAM" id="MobiDB-lite"/>
    </source>
</evidence>
<evidence type="ECO:0000256" key="1">
    <source>
        <dbReference type="ARBA" id="ARBA00023015"/>
    </source>
</evidence>
<reference evidence="8 9" key="2">
    <citation type="submission" date="2017-08" db="EMBL/GenBank/DDBJ databases">
        <authorList>
            <person name="de Groot N.N."/>
        </authorList>
    </citation>
    <scope>NUCLEOTIDE SEQUENCE [LARGE SCALE GENOMIC DNA]</scope>
    <source>
        <strain evidence="8">Orrdi1</strain>
    </source>
</reference>
<organism evidence="7 9">
    <name type="scientific">Orrella dioscoreae</name>
    <dbReference type="NCBI Taxonomy" id="1851544"/>
    <lineage>
        <taxon>Bacteria</taxon>
        <taxon>Pseudomonadati</taxon>
        <taxon>Pseudomonadota</taxon>
        <taxon>Betaproteobacteria</taxon>
        <taxon>Burkholderiales</taxon>
        <taxon>Alcaligenaceae</taxon>
        <taxon>Orrella</taxon>
    </lineage>
</organism>
<dbReference type="EMBL" id="FLRC01000011">
    <property type="protein sequence ID" value="SBT24638.1"/>
    <property type="molecule type" value="Genomic_DNA"/>
</dbReference>
<evidence type="ECO:0000259" key="6">
    <source>
        <dbReference type="PROSITE" id="PS50977"/>
    </source>
</evidence>
<dbReference type="Gene3D" id="1.10.357.10">
    <property type="entry name" value="Tetracycline Repressor, domain 2"/>
    <property type="match status" value="1"/>
</dbReference>
<dbReference type="AlphaFoldDB" id="A0A1C3JZQ6"/>
<evidence type="ECO:0000313" key="9">
    <source>
        <dbReference type="Proteomes" id="UP000078558"/>
    </source>
</evidence>
<dbReference type="EMBL" id="LT907988">
    <property type="protein sequence ID" value="SOE50309.1"/>
    <property type="molecule type" value="Genomic_DNA"/>
</dbReference>
<keyword evidence="2 4" id="KW-0238">DNA-binding</keyword>
<protein>
    <submittedName>
        <fullName evidence="7">Transcriptional regulator, TetR family</fullName>
    </submittedName>
</protein>
<dbReference type="InterPro" id="IPR015292">
    <property type="entry name" value="Tscrpt_reg_YbiH_C"/>
</dbReference>
<feature type="region of interest" description="Disordered" evidence="5">
    <location>
        <begin position="1"/>
        <end position="21"/>
    </location>
</feature>
<reference evidence="7 9" key="1">
    <citation type="submission" date="2016-06" db="EMBL/GenBank/DDBJ databases">
        <authorList>
            <person name="Kjaerup R.B."/>
            <person name="Dalgaard T.S."/>
            <person name="Juul-Madsen H.R."/>
        </authorList>
    </citation>
    <scope>NUCLEOTIDE SEQUENCE [LARGE SCALE GENOMIC DNA]</scope>
    <source>
        <strain evidence="7">Orrdi1</strain>
    </source>
</reference>
<keyword evidence="3" id="KW-0804">Transcription</keyword>
<feature type="domain" description="HTH tetR-type" evidence="6">
    <location>
        <begin position="19"/>
        <end position="79"/>
    </location>
</feature>
<dbReference type="SUPFAM" id="SSF46689">
    <property type="entry name" value="Homeodomain-like"/>
    <property type="match status" value="1"/>
</dbReference>
<keyword evidence="1" id="KW-0805">Transcription regulation</keyword>
<dbReference type="Pfam" id="PF00440">
    <property type="entry name" value="TetR_N"/>
    <property type="match status" value="1"/>
</dbReference>
<evidence type="ECO:0000256" key="4">
    <source>
        <dbReference type="PROSITE-ProRule" id="PRU00335"/>
    </source>
</evidence>
<dbReference type="PANTHER" id="PTHR30055">
    <property type="entry name" value="HTH-TYPE TRANSCRIPTIONAL REGULATOR RUTR"/>
    <property type="match status" value="1"/>
</dbReference>
<dbReference type="InterPro" id="IPR009057">
    <property type="entry name" value="Homeodomain-like_sf"/>
</dbReference>
<dbReference type="PRINTS" id="PR00455">
    <property type="entry name" value="HTHTETR"/>
</dbReference>
<dbReference type="Pfam" id="PF09209">
    <property type="entry name" value="CecR_C"/>
    <property type="match status" value="1"/>
</dbReference>
<dbReference type="Gene3D" id="1.10.10.60">
    <property type="entry name" value="Homeodomain-like"/>
    <property type="match status" value="1"/>
</dbReference>
<dbReference type="PROSITE" id="PS50977">
    <property type="entry name" value="HTH_TETR_2"/>
    <property type="match status" value="1"/>
</dbReference>
<dbReference type="InterPro" id="IPR001647">
    <property type="entry name" value="HTH_TetR"/>
</dbReference>
<feature type="compositionally biased region" description="Basic and acidic residues" evidence="5">
    <location>
        <begin position="8"/>
        <end position="20"/>
    </location>
</feature>
<dbReference type="InterPro" id="IPR036271">
    <property type="entry name" value="Tet_transcr_reg_TetR-rel_C_sf"/>
</dbReference>